<dbReference type="OrthoDB" id="10037309at2759"/>
<protein>
    <submittedName>
        <fullName evidence="1">Uncharacterized protein</fullName>
    </submittedName>
</protein>
<organism evidence="1 2">
    <name type="scientific">Eumeta variegata</name>
    <name type="common">Bagworm moth</name>
    <name type="synonym">Eumeta japonica</name>
    <dbReference type="NCBI Taxonomy" id="151549"/>
    <lineage>
        <taxon>Eukaryota</taxon>
        <taxon>Metazoa</taxon>
        <taxon>Ecdysozoa</taxon>
        <taxon>Arthropoda</taxon>
        <taxon>Hexapoda</taxon>
        <taxon>Insecta</taxon>
        <taxon>Pterygota</taxon>
        <taxon>Neoptera</taxon>
        <taxon>Endopterygota</taxon>
        <taxon>Lepidoptera</taxon>
        <taxon>Glossata</taxon>
        <taxon>Ditrysia</taxon>
        <taxon>Tineoidea</taxon>
        <taxon>Psychidae</taxon>
        <taxon>Oiketicinae</taxon>
        <taxon>Eumeta</taxon>
    </lineage>
</organism>
<dbReference type="Proteomes" id="UP000299102">
    <property type="component" value="Unassembled WGS sequence"/>
</dbReference>
<evidence type="ECO:0000313" key="1">
    <source>
        <dbReference type="EMBL" id="GBP96530.1"/>
    </source>
</evidence>
<name>A0A4C2A8P9_EUMVA</name>
<gene>
    <name evidence="1" type="ORF">EVAR_92186_1</name>
</gene>
<keyword evidence="2" id="KW-1185">Reference proteome</keyword>
<proteinExistence type="predicted"/>
<dbReference type="EMBL" id="BGZK01002797">
    <property type="protein sequence ID" value="GBP96530.1"/>
    <property type="molecule type" value="Genomic_DNA"/>
</dbReference>
<accession>A0A4C2A8P9</accession>
<comment type="caution">
    <text evidence="1">The sequence shown here is derived from an EMBL/GenBank/DDBJ whole genome shotgun (WGS) entry which is preliminary data.</text>
</comment>
<dbReference type="AlphaFoldDB" id="A0A4C2A8P9"/>
<sequence>MPWASAARQVACKRVRTHNAARAVKAAGSAFALRARCASWCITKQDGCGWESLMKNVTLGNVTMSHRTREARRMPCVSLPLNYDRSAARAALEN</sequence>
<evidence type="ECO:0000313" key="2">
    <source>
        <dbReference type="Proteomes" id="UP000299102"/>
    </source>
</evidence>
<reference evidence="1 2" key="1">
    <citation type="journal article" date="2019" name="Commun. Biol.">
        <title>The bagworm genome reveals a unique fibroin gene that provides high tensile strength.</title>
        <authorList>
            <person name="Kono N."/>
            <person name="Nakamura H."/>
            <person name="Ohtoshi R."/>
            <person name="Tomita M."/>
            <person name="Numata K."/>
            <person name="Arakawa K."/>
        </authorList>
    </citation>
    <scope>NUCLEOTIDE SEQUENCE [LARGE SCALE GENOMIC DNA]</scope>
</reference>